<dbReference type="Proteomes" id="UP000242610">
    <property type="component" value="Unassembled WGS sequence"/>
</dbReference>
<keyword evidence="1" id="KW-0963">Cytoplasm</keyword>
<gene>
    <name evidence="6" type="ORF">GA0061077_0196</name>
</gene>
<keyword evidence="2" id="KW-0132">Cell division</keyword>
<accession>A0A1C4H072</accession>
<feature type="compositionally biased region" description="Basic and acidic residues" evidence="5">
    <location>
        <begin position="44"/>
        <end position="55"/>
    </location>
</feature>
<dbReference type="Gene3D" id="1.10.10.10">
    <property type="entry name" value="Winged helix-like DNA-binding domain superfamily/Winged helix DNA-binding domain"/>
    <property type="match status" value="2"/>
</dbReference>
<protein>
    <submittedName>
        <fullName evidence="6">Segregation and condensation protein B</fullName>
    </submittedName>
</protein>
<evidence type="ECO:0000256" key="4">
    <source>
        <dbReference type="ARBA" id="ARBA00023306"/>
    </source>
</evidence>
<evidence type="ECO:0000256" key="5">
    <source>
        <dbReference type="SAM" id="MobiDB-lite"/>
    </source>
</evidence>
<dbReference type="STRING" id="1505727.GA0061077_0196"/>
<dbReference type="GO" id="GO:0051301">
    <property type="term" value="P:cell division"/>
    <property type="evidence" value="ECO:0007669"/>
    <property type="project" value="UniProtKB-KW"/>
</dbReference>
<evidence type="ECO:0000256" key="3">
    <source>
        <dbReference type="ARBA" id="ARBA00022829"/>
    </source>
</evidence>
<dbReference type="PANTHER" id="PTHR34298:SF2">
    <property type="entry name" value="SEGREGATION AND CONDENSATION PROTEIN B"/>
    <property type="match status" value="1"/>
</dbReference>
<keyword evidence="7" id="KW-1185">Reference proteome</keyword>
<dbReference type="InterPro" id="IPR036390">
    <property type="entry name" value="WH_DNA-bd_sf"/>
</dbReference>
<keyword evidence="3" id="KW-0159">Chromosome partition</keyword>
<evidence type="ECO:0000256" key="1">
    <source>
        <dbReference type="ARBA" id="ARBA00022490"/>
    </source>
</evidence>
<dbReference type="PANTHER" id="PTHR34298">
    <property type="entry name" value="SEGREGATION AND CONDENSATION PROTEIN B"/>
    <property type="match status" value="1"/>
</dbReference>
<reference evidence="7" key="1">
    <citation type="submission" date="2016-08" db="EMBL/GenBank/DDBJ databases">
        <authorList>
            <person name="Varghese N."/>
            <person name="Submissions Spin"/>
        </authorList>
    </citation>
    <scope>NUCLEOTIDE SEQUENCE [LARGE SCALE GENOMIC DNA]</scope>
    <source>
        <strain evidence="7">R-52791</strain>
    </source>
</reference>
<organism evidence="6 7">
    <name type="scientific">Bifidobacterium commune</name>
    <dbReference type="NCBI Taxonomy" id="1505727"/>
    <lineage>
        <taxon>Bacteria</taxon>
        <taxon>Bacillati</taxon>
        <taxon>Actinomycetota</taxon>
        <taxon>Actinomycetes</taxon>
        <taxon>Bifidobacteriales</taxon>
        <taxon>Bifidobacteriaceae</taxon>
        <taxon>Bifidobacterium</taxon>
    </lineage>
</organism>
<evidence type="ECO:0000256" key="2">
    <source>
        <dbReference type="ARBA" id="ARBA00022618"/>
    </source>
</evidence>
<dbReference type="InterPro" id="IPR005234">
    <property type="entry name" value="ScpB_csome_segregation"/>
</dbReference>
<dbReference type="AlphaFoldDB" id="A0A1C4H072"/>
<feature type="region of interest" description="Disordered" evidence="5">
    <location>
        <begin position="1"/>
        <end position="69"/>
    </location>
</feature>
<evidence type="ECO:0000313" key="7">
    <source>
        <dbReference type="Proteomes" id="UP000242610"/>
    </source>
</evidence>
<name>A0A1C4H072_9BIFI</name>
<dbReference type="GO" id="GO:0051304">
    <property type="term" value="P:chromosome separation"/>
    <property type="evidence" value="ECO:0007669"/>
    <property type="project" value="InterPro"/>
</dbReference>
<dbReference type="Pfam" id="PF04079">
    <property type="entry name" value="SMC_ScpB"/>
    <property type="match status" value="1"/>
</dbReference>
<keyword evidence="4" id="KW-0131">Cell cycle</keyword>
<dbReference type="NCBIfam" id="TIGR00281">
    <property type="entry name" value="SMC-Scp complex subunit ScpB"/>
    <property type="match status" value="1"/>
</dbReference>
<sequence length="277" mass="29791">MTEDAMKPEGAVNKETSNSVQESKKPITDRVGLSDVENQTPTKDTGDPADDRSGEAVKNNAPAGSANDPMYPEYVDFSVDEFPGGLQSCLEAILMVADEPQQADDLARVLAVDRGQVEAVLQAMRLEYEGGQEGRAPRGFELRHTARGWQYGNRSVFGPVVSAFVTGGQMARLSQTALEVLAIIAYKQPITRAQIAAIRGVNSDGVVRALSVRGLVREQGTDEDSRAALLVTTGLFLEKMGLESLDRLPELAPFMPSVGDMVDQTQDGYDTPDSDGV</sequence>
<dbReference type="SUPFAM" id="SSF46785">
    <property type="entry name" value="Winged helix' DNA-binding domain"/>
    <property type="match status" value="2"/>
</dbReference>
<proteinExistence type="predicted"/>
<dbReference type="EMBL" id="FMBL01000001">
    <property type="protein sequence ID" value="SCC78301.1"/>
    <property type="molecule type" value="Genomic_DNA"/>
</dbReference>
<dbReference type="InterPro" id="IPR036388">
    <property type="entry name" value="WH-like_DNA-bd_sf"/>
</dbReference>
<evidence type="ECO:0000313" key="6">
    <source>
        <dbReference type="EMBL" id="SCC78301.1"/>
    </source>
</evidence>